<name>A0A3L6RA45_PANMI</name>
<dbReference type="Proteomes" id="UP000275267">
    <property type="component" value="Unassembled WGS sequence"/>
</dbReference>
<dbReference type="Gene3D" id="1.10.510.10">
    <property type="entry name" value="Transferase(Phosphotransferase) domain 1"/>
    <property type="match status" value="1"/>
</dbReference>
<evidence type="ECO:0000256" key="1">
    <source>
        <dbReference type="ARBA" id="ARBA00006529"/>
    </source>
</evidence>
<dbReference type="OrthoDB" id="266718at2759"/>
<comment type="similarity">
    <text evidence="1">Belongs to the protein kinase superfamily. STE Ser/Thr protein kinase family. MAP kinase kinase kinase subfamily.</text>
</comment>
<dbReference type="InterPro" id="IPR011009">
    <property type="entry name" value="Kinase-like_dom_sf"/>
</dbReference>
<evidence type="ECO:0000256" key="2">
    <source>
        <dbReference type="ARBA" id="ARBA00022679"/>
    </source>
</evidence>
<proteinExistence type="inferred from homology"/>
<dbReference type="PROSITE" id="PS00108">
    <property type="entry name" value="PROTEIN_KINASE_ST"/>
    <property type="match status" value="1"/>
</dbReference>
<dbReference type="PANTHER" id="PTHR48016:SF8">
    <property type="entry name" value="MITOGEN-ACTIVATED PROTEIN KINASE KINASE KINASE 3"/>
    <property type="match status" value="1"/>
</dbReference>
<dbReference type="GO" id="GO:0004709">
    <property type="term" value="F:MAP kinase kinase kinase activity"/>
    <property type="evidence" value="ECO:0007669"/>
    <property type="project" value="TreeGrafter"/>
</dbReference>
<evidence type="ECO:0000259" key="7">
    <source>
        <dbReference type="PROSITE" id="PS50011"/>
    </source>
</evidence>
<dbReference type="SUPFAM" id="SSF56112">
    <property type="entry name" value="Protein kinase-like (PK-like)"/>
    <property type="match status" value="1"/>
</dbReference>
<keyword evidence="6" id="KW-0812">Transmembrane</keyword>
<feature type="transmembrane region" description="Helical" evidence="6">
    <location>
        <begin position="75"/>
        <end position="94"/>
    </location>
</feature>
<keyword evidence="9" id="KW-1185">Reference proteome</keyword>
<dbReference type="CDD" id="cd06606">
    <property type="entry name" value="STKc_MAPKKK"/>
    <property type="match status" value="1"/>
</dbReference>
<dbReference type="SMART" id="SM00220">
    <property type="entry name" value="S_TKc"/>
    <property type="match status" value="1"/>
</dbReference>
<sequence>MDVATAAAASAVFFTHQVSSTFFLLPPIILAPWLTLVPRGFALKEDFPSNRHSNTRHGSCCGIWSGFRTQSKRPGGVRAAFVISVLLMSLSIAMPHHFTHFDRLQAAEFACNHAAGTHVFRHYVDVSVCYPDHVPEINLLSQFSHSNIVQYYGSNLTDGILSIYMEYLPEGSIHKLLKDGPFKENTIRHCTAQILSGLAYLHAMEIAHRDIKGGNILVGPNGEVKLADFGLAKKISYQAAIHSDKGTSFWMAPEVIKSKFSGSGYNLLADIWSLGCTVIEMATGEHPWHEHCRPGEPCHNPIAGMFRAANSDDTPEIPEGLSEEGKEFLRQCLRRDPRSRRTAAQLMDHPFVREYFAAA</sequence>
<dbReference type="InterPro" id="IPR008271">
    <property type="entry name" value="Ser/Thr_kinase_AS"/>
</dbReference>
<dbReference type="AlphaFoldDB" id="A0A3L6RA45"/>
<comment type="caution">
    <text evidence="8">The sequence shown here is derived from an EMBL/GenBank/DDBJ whole genome shotgun (WGS) entry which is preliminary data.</text>
</comment>
<gene>
    <name evidence="8" type="ORF">C2845_PM06G32520</name>
</gene>
<protein>
    <recommendedName>
        <fullName evidence="7">Protein kinase domain-containing protein</fullName>
    </recommendedName>
</protein>
<organism evidence="8 9">
    <name type="scientific">Panicum miliaceum</name>
    <name type="common">Proso millet</name>
    <name type="synonym">Broomcorn millet</name>
    <dbReference type="NCBI Taxonomy" id="4540"/>
    <lineage>
        <taxon>Eukaryota</taxon>
        <taxon>Viridiplantae</taxon>
        <taxon>Streptophyta</taxon>
        <taxon>Embryophyta</taxon>
        <taxon>Tracheophyta</taxon>
        <taxon>Spermatophyta</taxon>
        <taxon>Magnoliopsida</taxon>
        <taxon>Liliopsida</taxon>
        <taxon>Poales</taxon>
        <taxon>Poaceae</taxon>
        <taxon>PACMAD clade</taxon>
        <taxon>Panicoideae</taxon>
        <taxon>Panicodae</taxon>
        <taxon>Paniceae</taxon>
        <taxon>Panicinae</taxon>
        <taxon>Panicum</taxon>
        <taxon>Panicum sect. Panicum</taxon>
    </lineage>
</organism>
<keyword evidence="5" id="KW-0067">ATP-binding</keyword>
<dbReference type="GO" id="GO:0005524">
    <property type="term" value="F:ATP binding"/>
    <property type="evidence" value="ECO:0007669"/>
    <property type="project" value="UniProtKB-KW"/>
</dbReference>
<evidence type="ECO:0000256" key="5">
    <source>
        <dbReference type="ARBA" id="ARBA00022840"/>
    </source>
</evidence>
<dbReference type="GO" id="GO:0005737">
    <property type="term" value="C:cytoplasm"/>
    <property type="evidence" value="ECO:0007669"/>
    <property type="project" value="TreeGrafter"/>
</dbReference>
<dbReference type="InterPro" id="IPR050538">
    <property type="entry name" value="MAP_kinase_kinase_kinase"/>
</dbReference>
<dbReference type="STRING" id="4540.A0A3L6RA45"/>
<accession>A0A3L6RA45</accession>
<dbReference type="PROSITE" id="PS50011">
    <property type="entry name" value="PROTEIN_KINASE_DOM"/>
    <property type="match status" value="1"/>
</dbReference>
<dbReference type="InterPro" id="IPR000719">
    <property type="entry name" value="Prot_kinase_dom"/>
</dbReference>
<evidence type="ECO:0000256" key="6">
    <source>
        <dbReference type="SAM" id="Phobius"/>
    </source>
</evidence>
<feature type="domain" description="Protein kinase" evidence="7">
    <location>
        <begin position="67"/>
        <end position="352"/>
    </location>
</feature>
<evidence type="ECO:0000256" key="3">
    <source>
        <dbReference type="ARBA" id="ARBA00022741"/>
    </source>
</evidence>
<keyword evidence="6" id="KW-1133">Transmembrane helix</keyword>
<dbReference type="Pfam" id="PF00069">
    <property type="entry name" value="Pkinase"/>
    <property type="match status" value="1"/>
</dbReference>
<evidence type="ECO:0000313" key="8">
    <source>
        <dbReference type="EMBL" id="RLM99726.1"/>
    </source>
</evidence>
<dbReference type="EMBL" id="PQIB02000009">
    <property type="protein sequence ID" value="RLM99726.1"/>
    <property type="molecule type" value="Genomic_DNA"/>
</dbReference>
<keyword evidence="4" id="KW-0418">Kinase</keyword>
<reference evidence="9" key="1">
    <citation type="journal article" date="2019" name="Nat. Commun.">
        <title>The genome of broomcorn millet.</title>
        <authorList>
            <person name="Zou C."/>
            <person name="Miki D."/>
            <person name="Li D."/>
            <person name="Tang Q."/>
            <person name="Xiao L."/>
            <person name="Rajput S."/>
            <person name="Deng P."/>
            <person name="Jia W."/>
            <person name="Huang R."/>
            <person name="Zhang M."/>
            <person name="Sun Y."/>
            <person name="Hu J."/>
            <person name="Fu X."/>
            <person name="Schnable P.S."/>
            <person name="Li F."/>
            <person name="Zhang H."/>
            <person name="Feng B."/>
            <person name="Zhu X."/>
            <person name="Liu R."/>
            <person name="Schnable J.C."/>
            <person name="Zhu J.-K."/>
            <person name="Zhang H."/>
        </authorList>
    </citation>
    <scope>NUCLEOTIDE SEQUENCE [LARGE SCALE GENOMIC DNA]</scope>
</reference>
<keyword evidence="2" id="KW-0808">Transferase</keyword>
<keyword evidence="6" id="KW-0472">Membrane</keyword>
<evidence type="ECO:0000256" key="4">
    <source>
        <dbReference type="ARBA" id="ARBA00022777"/>
    </source>
</evidence>
<dbReference type="PANTHER" id="PTHR48016">
    <property type="entry name" value="MAP KINASE KINASE KINASE SSK2-RELATED-RELATED"/>
    <property type="match status" value="1"/>
</dbReference>
<keyword evidence="3" id="KW-0547">Nucleotide-binding</keyword>
<evidence type="ECO:0000313" key="9">
    <source>
        <dbReference type="Proteomes" id="UP000275267"/>
    </source>
</evidence>